<keyword evidence="3" id="KW-1185">Reference proteome</keyword>
<accession>A0ABW3BK04</accession>
<reference evidence="3" key="1">
    <citation type="journal article" date="2019" name="Int. J. Syst. Evol. Microbiol.">
        <title>The Global Catalogue of Microorganisms (GCM) 10K type strain sequencing project: providing services to taxonomists for standard genome sequencing and annotation.</title>
        <authorList>
            <consortium name="The Broad Institute Genomics Platform"/>
            <consortium name="The Broad Institute Genome Sequencing Center for Infectious Disease"/>
            <person name="Wu L."/>
            <person name="Ma J."/>
        </authorList>
    </citation>
    <scope>NUCLEOTIDE SEQUENCE [LARGE SCALE GENOMIC DNA]</scope>
    <source>
        <strain evidence="3">CCUG 63369</strain>
    </source>
</reference>
<dbReference type="EMBL" id="JBHTHR010000856">
    <property type="protein sequence ID" value="MFD0803367.1"/>
    <property type="molecule type" value="Genomic_DNA"/>
</dbReference>
<evidence type="ECO:0000313" key="2">
    <source>
        <dbReference type="EMBL" id="MFD0803367.1"/>
    </source>
</evidence>
<feature type="non-terminal residue" evidence="2">
    <location>
        <position position="65"/>
    </location>
</feature>
<protein>
    <submittedName>
        <fullName evidence="2">Uncharacterized protein</fullName>
    </submittedName>
</protein>
<dbReference type="Proteomes" id="UP001596956">
    <property type="component" value="Unassembled WGS sequence"/>
</dbReference>
<comment type="caution">
    <text evidence="2">The sequence shown here is derived from an EMBL/GenBank/DDBJ whole genome shotgun (WGS) entry which is preliminary data.</text>
</comment>
<evidence type="ECO:0000313" key="3">
    <source>
        <dbReference type="Proteomes" id="UP001596956"/>
    </source>
</evidence>
<gene>
    <name evidence="2" type="ORF">ACFQZU_18850</name>
</gene>
<sequence>MSAQNGAAPLAHPPHLRPLADDDPPSVGPYSLAGRLAEDAAGVVYGAADAQGSLVAVRVAGERLA</sequence>
<proteinExistence type="predicted"/>
<feature type="region of interest" description="Disordered" evidence="1">
    <location>
        <begin position="1"/>
        <end position="31"/>
    </location>
</feature>
<organism evidence="2 3">
    <name type="scientific">Streptomonospora algeriensis</name>
    <dbReference type="NCBI Taxonomy" id="995084"/>
    <lineage>
        <taxon>Bacteria</taxon>
        <taxon>Bacillati</taxon>
        <taxon>Actinomycetota</taxon>
        <taxon>Actinomycetes</taxon>
        <taxon>Streptosporangiales</taxon>
        <taxon>Nocardiopsidaceae</taxon>
        <taxon>Streptomonospora</taxon>
    </lineage>
</organism>
<evidence type="ECO:0000256" key="1">
    <source>
        <dbReference type="SAM" id="MobiDB-lite"/>
    </source>
</evidence>
<name>A0ABW3BK04_9ACTN</name>